<sequence length="97" mass="10354">MSLYGARTHSPGCPAKNVTLQNKVAPPLLFCAQGQEITATNQLQASRAAIIYSCSPHINPRRAIALVAAAKSLICSSTVQTHRYALELDSDPLPNLP</sequence>
<name>A0A7J0FDB9_9ERIC</name>
<proteinExistence type="predicted"/>
<dbReference type="EMBL" id="BJWL01000011">
    <property type="protein sequence ID" value="GFY96692.1"/>
    <property type="molecule type" value="Genomic_DNA"/>
</dbReference>
<keyword evidence="2" id="KW-1185">Reference proteome</keyword>
<evidence type="ECO:0000313" key="1">
    <source>
        <dbReference type="EMBL" id="GFY96692.1"/>
    </source>
</evidence>
<accession>A0A7J0FDB9</accession>
<comment type="caution">
    <text evidence="1">The sequence shown here is derived from an EMBL/GenBank/DDBJ whole genome shotgun (WGS) entry which is preliminary data.</text>
</comment>
<dbReference type="Proteomes" id="UP000585474">
    <property type="component" value="Unassembled WGS sequence"/>
</dbReference>
<organism evidence="1 2">
    <name type="scientific">Actinidia rufa</name>
    <dbReference type="NCBI Taxonomy" id="165716"/>
    <lineage>
        <taxon>Eukaryota</taxon>
        <taxon>Viridiplantae</taxon>
        <taxon>Streptophyta</taxon>
        <taxon>Embryophyta</taxon>
        <taxon>Tracheophyta</taxon>
        <taxon>Spermatophyta</taxon>
        <taxon>Magnoliopsida</taxon>
        <taxon>eudicotyledons</taxon>
        <taxon>Gunneridae</taxon>
        <taxon>Pentapetalae</taxon>
        <taxon>asterids</taxon>
        <taxon>Ericales</taxon>
        <taxon>Actinidiaceae</taxon>
        <taxon>Actinidia</taxon>
    </lineage>
</organism>
<gene>
    <name evidence="1" type="ORF">Acr_11g0009980</name>
</gene>
<dbReference type="AlphaFoldDB" id="A0A7J0FDB9"/>
<evidence type="ECO:0000313" key="2">
    <source>
        <dbReference type="Proteomes" id="UP000585474"/>
    </source>
</evidence>
<protein>
    <submittedName>
        <fullName evidence="1">Uncharacterized protein</fullName>
    </submittedName>
</protein>
<reference evidence="1 2" key="1">
    <citation type="submission" date="2019-07" db="EMBL/GenBank/DDBJ databases">
        <title>De Novo Assembly of kiwifruit Actinidia rufa.</title>
        <authorList>
            <person name="Sugita-Konishi S."/>
            <person name="Sato K."/>
            <person name="Mori E."/>
            <person name="Abe Y."/>
            <person name="Kisaki G."/>
            <person name="Hamano K."/>
            <person name="Suezawa K."/>
            <person name="Otani M."/>
            <person name="Fukuda T."/>
            <person name="Manabe T."/>
            <person name="Gomi K."/>
            <person name="Tabuchi M."/>
            <person name="Akimitsu K."/>
            <person name="Kataoka I."/>
        </authorList>
    </citation>
    <scope>NUCLEOTIDE SEQUENCE [LARGE SCALE GENOMIC DNA]</scope>
    <source>
        <strain evidence="2">cv. Fuchu</strain>
    </source>
</reference>